<evidence type="ECO:0000313" key="6">
    <source>
        <dbReference type="EMBL" id="PCI74445.1"/>
    </source>
</evidence>
<keyword evidence="2 4" id="KW-0479">Metal-binding</keyword>
<dbReference type="PANTHER" id="PTHR35008:SF8">
    <property type="entry name" value="ALCOHOL DEHYDROGENASE CYTOCHROME C SUBUNIT"/>
    <property type="match status" value="1"/>
</dbReference>
<dbReference type="Gene3D" id="1.10.760.10">
    <property type="entry name" value="Cytochrome c-like domain"/>
    <property type="match status" value="1"/>
</dbReference>
<dbReference type="InterPro" id="IPR036909">
    <property type="entry name" value="Cyt_c-like_dom_sf"/>
</dbReference>
<evidence type="ECO:0000313" key="7">
    <source>
        <dbReference type="Proteomes" id="UP000218767"/>
    </source>
</evidence>
<evidence type="ECO:0000256" key="2">
    <source>
        <dbReference type="ARBA" id="ARBA00022723"/>
    </source>
</evidence>
<dbReference type="Proteomes" id="UP000218767">
    <property type="component" value="Unassembled WGS sequence"/>
</dbReference>
<evidence type="ECO:0000259" key="5">
    <source>
        <dbReference type="PROSITE" id="PS51007"/>
    </source>
</evidence>
<name>A0A2A4WX88_9GAMM</name>
<dbReference type="GO" id="GO:0009055">
    <property type="term" value="F:electron transfer activity"/>
    <property type="evidence" value="ECO:0007669"/>
    <property type="project" value="InterPro"/>
</dbReference>
<keyword evidence="3 4" id="KW-0408">Iron</keyword>
<feature type="domain" description="Cytochrome c" evidence="5">
    <location>
        <begin position="188"/>
        <end position="294"/>
    </location>
</feature>
<proteinExistence type="predicted"/>
<reference evidence="7" key="1">
    <citation type="submission" date="2017-08" db="EMBL/GenBank/DDBJ databases">
        <title>A dynamic microbial community with high functional redundancy inhabits the cold, oxic subseafloor aquifer.</title>
        <authorList>
            <person name="Tully B.J."/>
            <person name="Wheat C.G."/>
            <person name="Glazer B.T."/>
            <person name="Huber J.A."/>
        </authorList>
    </citation>
    <scope>NUCLEOTIDE SEQUENCE [LARGE SCALE GENOMIC DNA]</scope>
</reference>
<dbReference type="AlphaFoldDB" id="A0A2A4WX88"/>
<comment type="caution">
    <text evidence="6">The sequence shown here is derived from an EMBL/GenBank/DDBJ whole genome shotgun (WGS) entry which is preliminary data.</text>
</comment>
<accession>A0A2A4WX88</accession>
<feature type="domain" description="Cytochrome c" evidence="5">
    <location>
        <begin position="44"/>
        <end position="148"/>
    </location>
</feature>
<gene>
    <name evidence="6" type="ORF">COB20_15155</name>
</gene>
<dbReference type="PANTHER" id="PTHR35008">
    <property type="entry name" value="BLL4482 PROTEIN-RELATED"/>
    <property type="match status" value="1"/>
</dbReference>
<dbReference type="EMBL" id="NVUL01000103">
    <property type="protein sequence ID" value="PCI74445.1"/>
    <property type="molecule type" value="Genomic_DNA"/>
</dbReference>
<evidence type="ECO:0000256" key="3">
    <source>
        <dbReference type="ARBA" id="ARBA00023004"/>
    </source>
</evidence>
<evidence type="ECO:0000256" key="1">
    <source>
        <dbReference type="ARBA" id="ARBA00022617"/>
    </source>
</evidence>
<protein>
    <submittedName>
        <fullName evidence="6">Cytochrome C</fullName>
    </submittedName>
</protein>
<dbReference type="InterPro" id="IPR009056">
    <property type="entry name" value="Cyt_c-like_dom"/>
</dbReference>
<dbReference type="GO" id="GO:0046872">
    <property type="term" value="F:metal ion binding"/>
    <property type="evidence" value="ECO:0007669"/>
    <property type="project" value="UniProtKB-KW"/>
</dbReference>
<sequence length="297" mass="32209">MTRLSHSKAKLILIAAALVLLSIALILFQPPSVSSSVQLSDSPEAIERGEYLVIAGGCISCHRGEEDAESFIGGLALETDFGTFFAPNITPDMETGLGNWQAKDFLLALKHGRTPSGSFYYPAFPYRAYGGLSDQDAVDIGSYLMSLEPINNSVSSAQTPAWLNRWAMAGWNLLADMNEVEFEAFDDELVERGAYLARNLGHCSECHTPRNAVGILDANREFAGATLGEDVIEAIDAAALEEWTATDLDLFLLLGLKPDGDFAGGDMNDVIEHNTSKISDEDRAALAAFFTRHNQPE</sequence>
<organism evidence="6 7">
    <name type="scientific">SAR86 cluster bacterium</name>
    <dbReference type="NCBI Taxonomy" id="2030880"/>
    <lineage>
        <taxon>Bacteria</taxon>
        <taxon>Pseudomonadati</taxon>
        <taxon>Pseudomonadota</taxon>
        <taxon>Gammaproteobacteria</taxon>
        <taxon>SAR86 cluster</taxon>
    </lineage>
</organism>
<dbReference type="InterPro" id="IPR051459">
    <property type="entry name" value="Cytochrome_c-type_DH"/>
</dbReference>
<dbReference type="PROSITE" id="PS51007">
    <property type="entry name" value="CYTC"/>
    <property type="match status" value="2"/>
</dbReference>
<dbReference type="Pfam" id="PF00034">
    <property type="entry name" value="Cytochrom_C"/>
    <property type="match status" value="1"/>
</dbReference>
<evidence type="ECO:0000256" key="4">
    <source>
        <dbReference type="PROSITE-ProRule" id="PRU00433"/>
    </source>
</evidence>
<dbReference type="GO" id="GO:0020037">
    <property type="term" value="F:heme binding"/>
    <property type="evidence" value="ECO:0007669"/>
    <property type="project" value="InterPro"/>
</dbReference>
<keyword evidence="1 4" id="KW-0349">Heme</keyword>
<dbReference type="SUPFAM" id="SSF46626">
    <property type="entry name" value="Cytochrome c"/>
    <property type="match status" value="2"/>
</dbReference>